<reference evidence="3 4" key="1">
    <citation type="submission" date="2017-06" db="EMBL/GenBank/DDBJ databases">
        <title>Ant-infecting Ophiocordyceps genomes reveal a high diversity of potential behavioral manipulation genes and a possible major role for enterotoxins.</title>
        <authorList>
            <person name="De Bekker C."/>
            <person name="Evans H.C."/>
            <person name="Brachmann A."/>
            <person name="Hughes D.P."/>
        </authorList>
    </citation>
    <scope>NUCLEOTIDE SEQUENCE [LARGE SCALE GENOMIC DNA]</scope>
    <source>
        <strain evidence="3 4">Map64</strain>
    </source>
</reference>
<feature type="region of interest" description="Disordered" evidence="1">
    <location>
        <begin position="1"/>
        <end position="42"/>
    </location>
</feature>
<feature type="transmembrane region" description="Helical" evidence="2">
    <location>
        <begin position="187"/>
        <end position="207"/>
    </location>
</feature>
<keyword evidence="4" id="KW-1185">Reference proteome</keyword>
<comment type="caution">
    <text evidence="3">The sequence shown here is derived from an EMBL/GenBank/DDBJ whole genome shotgun (WGS) entry which is preliminary data.</text>
</comment>
<dbReference type="PANTHER" id="PTHR37544:SF3">
    <property type="entry name" value="SPRAY"/>
    <property type="match status" value="1"/>
</dbReference>
<evidence type="ECO:0000313" key="3">
    <source>
        <dbReference type="EMBL" id="PHH65687.1"/>
    </source>
</evidence>
<gene>
    <name evidence="3" type="ORF">CDD81_1773</name>
</gene>
<dbReference type="OrthoDB" id="3248909at2759"/>
<protein>
    <submittedName>
        <fullName evidence="3">Uncharacterized protein</fullName>
    </submittedName>
</protein>
<dbReference type="Pfam" id="PF11915">
    <property type="entry name" value="DUF3433"/>
    <property type="match status" value="1"/>
</dbReference>
<organism evidence="3 4">
    <name type="scientific">Ophiocordyceps australis</name>
    <dbReference type="NCBI Taxonomy" id="1399860"/>
    <lineage>
        <taxon>Eukaryota</taxon>
        <taxon>Fungi</taxon>
        <taxon>Dikarya</taxon>
        <taxon>Ascomycota</taxon>
        <taxon>Pezizomycotina</taxon>
        <taxon>Sordariomycetes</taxon>
        <taxon>Hypocreomycetidae</taxon>
        <taxon>Hypocreales</taxon>
        <taxon>Ophiocordycipitaceae</taxon>
        <taxon>Ophiocordyceps</taxon>
    </lineage>
</organism>
<dbReference type="AlphaFoldDB" id="A0A2C5YAF4"/>
<name>A0A2C5YAF4_9HYPO</name>
<keyword evidence="2" id="KW-0472">Membrane</keyword>
<sequence>MSVYRLVPNPSSGDASETIPEDHDSIQAAHEDDAQPHQEIRKRRQDRFSWLKIRRARASTKVKKGWKPISMTPPILVSFSVVSLLLAACIECLAQRSSANGGLALSTSIRDIPRVAMMTQKYVPIVLATLYSMVWTWVDQDVKRMQPWFELSKPQGARGEDSLFLSYPHDFFLIVLYKAARKRHWSVFLSGSMMVVILLLTPLQPSVMGVGTVVQKKPIHIVTASDATSSLERRYGDLLLQAYTIKKFQQPLPLFTTNDYALLPFFAEQDAVPSGTNVNITATTVKFWTELTCWQPKYLYMGKERIPLEGKDQGAPITIRAKTKFFAATNTSAIAFSISDDDECALGVSFLPTHDRPFGLFYGAESMTIKSWSPVPGANSNACQNHTSLLGLMWTKWLPRNNTPVTQSEQDSPIETDFEFTGRICRRDYYKQDFRVTIAADDSSLHQDSLVPAAERLELTESEFKLYKFEQDLLLRTEDSNIFNRSQEALSEIREPPPGLSPQIGGPRLIQYLFFGQDLPVSQLSDPSRLVNEFDRLEKFLFSLTTTWATFELSGIIVISVPT</sequence>
<dbReference type="InterPro" id="IPR021840">
    <property type="entry name" value="DUF3433"/>
</dbReference>
<dbReference type="Proteomes" id="UP000226192">
    <property type="component" value="Unassembled WGS sequence"/>
</dbReference>
<keyword evidence="2" id="KW-1133">Transmembrane helix</keyword>
<evidence type="ECO:0000313" key="4">
    <source>
        <dbReference type="Proteomes" id="UP000226192"/>
    </source>
</evidence>
<keyword evidence="2" id="KW-0812">Transmembrane</keyword>
<feature type="transmembrane region" description="Helical" evidence="2">
    <location>
        <begin position="75"/>
        <end position="94"/>
    </location>
</feature>
<dbReference type="PANTHER" id="PTHR37544">
    <property type="entry name" value="SPRAY-RELATED"/>
    <property type="match status" value="1"/>
</dbReference>
<accession>A0A2C5YAF4</accession>
<evidence type="ECO:0000256" key="1">
    <source>
        <dbReference type="SAM" id="MobiDB-lite"/>
    </source>
</evidence>
<feature type="compositionally biased region" description="Basic and acidic residues" evidence="1">
    <location>
        <begin position="20"/>
        <end position="39"/>
    </location>
</feature>
<dbReference type="EMBL" id="NJET01000015">
    <property type="protein sequence ID" value="PHH65687.1"/>
    <property type="molecule type" value="Genomic_DNA"/>
</dbReference>
<dbReference type="STRING" id="1399860.A0A2C5YAF4"/>
<proteinExistence type="predicted"/>
<evidence type="ECO:0000256" key="2">
    <source>
        <dbReference type="SAM" id="Phobius"/>
    </source>
</evidence>